<evidence type="ECO:0000313" key="2">
    <source>
        <dbReference type="Proteomes" id="UP001519460"/>
    </source>
</evidence>
<organism evidence="1 2">
    <name type="scientific">Batillaria attramentaria</name>
    <dbReference type="NCBI Taxonomy" id="370345"/>
    <lineage>
        <taxon>Eukaryota</taxon>
        <taxon>Metazoa</taxon>
        <taxon>Spiralia</taxon>
        <taxon>Lophotrochozoa</taxon>
        <taxon>Mollusca</taxon>
        <taxon>Gastropoda</taxon>
        <taxon>Caenogastropoda</taxon>
        <taxon>Sorbeoconcha</taxon>
        <taxon>Cerithioidea</taxon>
        <taxon>Batillariidae</taxon>
        <taxon>Batillaria</taxon>
    </lineage>
</organism>
<protein>
    <submittedName>
        <fullName evidence="1">Uncharacterized protein</fullName>
    </submittedName>
</protein>
<dbReference type="SUPFAM" id="SSF48619">
    <property type="entry name" value="Phospholipase A2, PLA2"/>
    <property type="match status" value="1"/>
</dbReference>
<comment type="caution">
    <text evidence="1">The sequence shown here is derived from an EMBL/GenBank/DDBJ whole genome shotgun (WGS) entry which is preliminary data.</text>
</comment>
<dbReference type="InterPro" id="IPR036444">
    <property type="entry name" value="PLipase_A2_dom_sf"/>
</dbReference>
<proteinExistence type="predicted"/>
<keyword evidence="2" id="KW-1185">Reference proteome</keyword>
<reference evidence="1 2" key="1">
    <citation type="journal article" date="2023" name="Sci. Data">
        <title>Genome assembly of the Korean intertidal mud-creeper Batillaria attramentaria.</title>
        <authorList>
            <person name="Patra A.K."/>
            <person name="Ho P.T."/>
            <person name="Jun S."/>
            <person name="Lee S.J."/>
            <person name="Kim Y."/>
            <person name="Won Y.J."/>
        </authorList>
    </citation>
    <scope>NUCLEOTIDE SEQUENCE [LARGE SCALE GENOMIC DNA]</scope>
    <source>
        <strain evidence="1">Wonlab-2016</strain>
    </source>
</reference>
<dbReference type="PANTHER" id="PTHR37687">
    <property type="entry name" value="AGAP006772-PA"/>
    <property type="match status" value="1"/>
</dbReference>
<sequence length="247" mass="27044">MRPGLIVWDLAGTSVRDCESSSPKPARSVRVFSFSYRYVPAPWLTVTASTCVLLSLQSLVKVSIQAYKYMVLHSGMHSLTIWLLCLLVHGLAVVVEGSTCESKANGCSTFDLDLPYKDRFTPSCNKHDICYYCGADRGLSRECCDDEFRDNMKKSCDTLDNFLTKTACKASAESYYAAARAGGGMSGFRRDCEDRLPPSWCNETWVSACLPSVAKPVGFCTSGSSPHAVLHGFVSVSVGFCLICLFL</sequence>
<dbReference type="InterPro" id="IPR015141">
    <property type="entry name" value="PLipase_A2_prok/fun"/>
</dbReference>
<gene>
    <name evidence="1" type="ORF">BaRGS_00023472</name>
</gene>
<evidence type="ECO:0000313" key="1">
    <source>
        <dbReference type="EMBL" id="KAK7485221.1"/>
    </source>
</evidence>
<name>A0ABD0KDP1_9CAEN</name>
<dbReference type="Gene3D" id="1.20.90.10">
    <property type="entry name" value="Phospholipase A2 domain"/>
    <property type="match status" value="1"/>
</dbReference>
<accession>A0ABD0KDP1</accession>
<dbReference type="AlphaFoldDB" id="A0ABD0KDP1"/>
<dbReference type="PANTHER" id="PTHR37687:SF1">
    <property type="entry name" value="AGAP006772-PA"/>
    <property type="match status" value="1"/>
</dbReference>
<dbReference type="Proteomes" id="UP001519460">
    <property type="component" value="Unassembled WGS sequence"/>
</dbReference>
<dbReference type="Pfam" id="PF09056">
    <property type="entry name" value="Phospholip_A2_3"/>
    <property type="match status" value="1"/>
</dbReference>
<dbReference type="EMBL" id="JACVVK020000197">
    <property type="protein sequence ID" value="KAK7485221.1"/>
    <property type="molecule type" value="Genomic_DNA"/>
</dbReference>
<dbReference type="InterPro" id="IPR038875">
    <property type="entry name" value="PLA2_conodipine-like"/>
</dbReference>